<comment type="caution">
    <text evidence="2">The sequence shown here is derived from an EMBL/GenBank/DDBJ whole genome shotgun (WGS) entry which is preliminary data.</text>
</comment>
<name>A0ABW0W7Z3_9BACL</name>
<dbReference type="Proteomes" id="UP001596047">
    <property type="component" value="Unassembled WGS sequence"/>
</dbReference>
<sequence>MIMNIKGFSTGMYGWHERYGMDGKEPTWEEIFRDCAESGVDAVEIDPTPELAAAAKACGLTISGTYVGLALHEPFEALDIEASVLPAARRLAEAGGSDLVINADPKGGWGIAELKTEEEFKRQGDNLSRIEAAVRPLGLKVSLHNHAADKHNAEGDLRSVIDYSSPEVGLCIDMGWAHVAGCDPIEWIRRYPERVAAFHLRNQMGAIPTEDLLEGEIDMRLLMEELAAIGYQGWLAFELWHRDDNHPERTMVEDVRRSAEYLKQCIKELA</sequence>
<reference evidence="3" key="1">
    <citation type="journal article" date="2019" name="Int. J. Syst. Evol. Microbiol.">
        <title>The Global Catalogue of Microorganisms (GCM) 10K type strain sequencing project: providing services to taxonomists for standard genome sequencing and annotation.</title>
        <authorList>
            <consortium name="The Broad Institute Genomics Platform"/>
            <consortium name="The Broad Institute Genome Sequencing Center for Infectious Disease"/>
            <person name="Wu L."/>
            <person name="Ma J."/>
        </authorList>
    </citation>
    <scope>NUCLEOTIDE SEQUENCE [LARGE SCALE GENOMIC DNA]</scope>
    <source>
        <strain evidence="3">CGMCC 1.3240</strain>
    </source>
</reference>
<evidence type="ECO:0000313" key="3">
    <source>
        <dbReference type="Proteomes" id="UP001596047"/>
    </source>
</evidence>
<dbReference type="InterPro" id="IPR013022">
    <property type="entry name" value="Xyl_isomerase-like_TIM-brl"/>
</dbReference>
<evidence type="ECO:0000313" key="2">
    <source>
        <dbReference type="EMBL" id="MFC5653813.1"/>
    </source>
</evidence>
<keyword evidence="2" id="KW-0413">Isomerase</keyword>
<gene>
    <name evidence="2" type="ORF">ACFPYJ_32830</name>
</gene>
<proteinExistence type="predicted"/>
<dbReference type="InterPro" id="IPR050312">
    <property type="entry name" value="IolE/XylAMocC-like"/>
</dbReference>
<keyword evidence="3" id="KW-1185">Reference proteome</keyword>
<evidence type="ECO:0000259" key="1">
    <source>
        <dbReference type="Pfam" id="PF01261"/>
    </source>
</evidence>
<organism evidence="2 3">
    <name type="scientific">Paenibacillus solisilvae</name>
    <dbReference type="NCBI Taxonomy" id="2486751"/>
    <lineage>
        <taxon>Bacteria</taxon>
        <taxon>Bacillati</taxon>
        <taxon>Bacillota</taxon>
        <taxon>Bacilli</taxon>
        <taxon>Bacillales</taxon>
        <taxon>Paenibacillaceae</taxon>
        <taxon>Paenibacillus</taxon>
    </lineage>
</organism>
<accession>A0ABW0W7Z3</accession>
<dbReference type="GO" id="GO:0016853">
    <property type="term" value="F:isomerase activity"/>
    <property type="evidence" value="ECO:0007669"/>
    <property type="project" value="UniProtKB-KW"/>
</dbReference>
<dbReference type="InterPro" id="IPR036237">
    <property type="entry name" value="Xyl_isomerase-like_sf"/>
</dbReference>
<feature type="domain" description="Xylose isomerase-like TIM barrel" evidence="1">
    <location>
        <begin position="32"/>
        <end position="257"/>
    </location>
</feature>
<dbReference type="PANTHER" id="PTHR12110">
    <property type="entry name" value="HYDROXYPYRUVATE ISOMERASE"/>
    <property type="match status" value="1"/>
</dbReference>
<dbReference type="EMBL" id="JBHSOW010000137">
    <property type="protein sequence ID" value="MFC5653813.1"/>
    <property type="molecule type" value="Genomic_DNA"/>
</dbReference>
<dbReference type="Pfam" id="PF01261">
    <property type="entry name" value="AP_endonuc_2"/>
    <property type="match status" value="1"/>
</dbReference>
<dbReference type="RefSeq" id="WP_379192751.1">
    <property type="nucleotide sequence ID" value="NZ_JBHSOW010000137.1"/>
</dbReference>
<dbReference type="SUPFAM" id="SSF51658">
    <property type="entry name" value="Xylose isomerase-like"/>
    <property type="match status" value="1"/>
</dbReference>
<protein>
    <submittedName>
        <fullName evidence="2">Sugar phosphate isomerase/epimerase family protein</fullName>
    </submittedName>
</protein>
<dbReference type="Gene3D" id="3.20.20.150">
    <property type="entry name" value="Divalent-metal-dependent TIM barrel enzymes"/>
    <property type="match status" value="1"/>
</dbReference>
<dbReference type="PANTHER" id="PTHR12110:SF41">
    <property type="entry name" value="INOSOSE DEHYDRATASE"/>
    <property type="match status" value="1"/>
</dbReference>